<evidence type="ECO:0000256" key="4">
    <source>
        <dbReference type="ARBA" id="ARBA00022679"/>
    </source>
</evidence>
<evidence type="ECO:0000256" key="5">
    <source>
        <dbReference type="ARBA" id="ARBA00022777"/>
    </source>
</evidence>
<gene>
    <name evidence="8" type="ORF">AWW67_09740</name>
</gene>
<dbReference type="SMART" id="SM00388">
    <property type="entry name" value="HisKA"/>
    <property type="match status" value="1"/>
</dbReference>
<dbReference type="FunFam" id="3.30.565.10:FF:000006">
    <property type="entry name" value="Sensor histidine kinase WalK"/>
    <property type="match status" value="1"/>
</dbReference>
<dbReference type="PROSITE" id="PS50112">
    <property type="entry name" value="PAS"/>
    <property type="match status" value="1"/>
</dbReference>
<dbReference type="Pfam" id="PF00512">
    <property type="entry name" value="HisKA"/>
    <property type="match status" value="1"/>
</dbReference>
<evidence type="ECO:0000313" key="9">
    <source>
        <dbReference type="Proteomes" id="UP000075663"/>
    </source>
</evidence>
<dbReference type="Gene3D" id="3.30.565.10">
    <property type="entry name" value="Histidine kinase-like ATPase, C-terminal domain"/>
    <property type="match status" value="1"/>
</dbReference>
<accession>A0A150XP03</accession>
<sequence length="349" mass="39956">MTDVSLEVLELLPDGIIVADRSGLIQFVNPPALSMFGYEKDELLNQKIEVLIPSKYRKNHALHRKEYAENPSPRLMSNREELFGIHKDGTKIPVEISLGPISTQNGMLIIAIIRDTRPRKYVEILERKNKELEQFTYVASHDLQEPLRTINGFSEMLNQKYKGGEDKETEKYTRFILEASSRMGILVKSLLDHSLIGRKKELGSIDCNEVLKSTLEDLDASIKESNAYIKIDKLPKIRGYEVEFRVLCQNLIANAIKFKQKDIDPLIEVSAKEEQNQWLFSFKDNGIGINESYKDRVFVIFQRLNRKTDYAGTGIGLAHCKKIIELHGGRIWVESTLGKGSTFYFTIPF</sequence>
<dbReference type="EMBL" id="LRPB01000047">
    <property type="protein sequence ID" value="KYG80446.1"/>
    <property type="molecule type" value="Genomic_DNA"/>
</dbReference>
<feature type="domain" description="PAS" evidence="7">
    <location>
        <begin position="7"/>
        <end position="54"/>
    </location>
</feature>
<evidence type="ECO:0000259" key="6">
    <source>
        <dbReference type="PROSITE" id="PS50109"/>
    </source>
</evidence>
<dbReference type="Gene3D" id="1.10.287.130">
    <property type="match status" value="1"/>
</dbReference>
<dbReference type="CDD" id="cd00130">
    <property type="entry name" value="PAS"/>
    <property type="match status" value="1"/>
</dbReference>
<comment type="caution">
    <text evidence="8">The sequence shown here is derived from an EMBL/GenBank/DDBJ whole genome shotgun (WGS) entry which is preliminary data.</text>
</comment>
<dbReference type="InterPro" id="IPR035965">
    <property type="entry name" value="PAS-like_dom_sf"/>
</dbReference>
<dbReference type="InterPro" id="IPR036890">
    <property type="entry name" value="HATPase_C_sf"/>
</dbReference>
<dbReference type="InterPro" id="IPR003661">
    <property type="entry name" value="HisK_dim/P_dom"/>
</dbReference>
<feature type="domain" description="Histidine kinase" evidence="6">
    <location>
        <begin position="138"/>
        <end position="349"/>
    </location>
</feature>
<dbReference type="CDD" id="cd00082">
    <property type="entry name" value="HisKA"/>
    <property type="match status" value="1"/>
</dbReference>
<evidence type="ECO:0000259" key="7">
    <source>
        <dbReference type="PROSITE" id="PS50112"/>
    </source>
</evidence>
<dbReference type="InterPro" id="IPR004358">
    <property type="entry name" value="Sig_transdc_His_kin-like_C"/>
</dbReference>
<comment type="catalytic activity">
    <reaction evidence="1">
        <text>ATP + protein L-histidine = ADP + protein N-phospho-L-histidine.</text>
        <dbReference type="EC" id="2.7.13.3"/>
    </reaction>
</comment>
<dbReference type="InterPro" id="IPR003594">
    <property type="entry name" value="HATPase_dom"/>
</dbReference>
<dbReference type="AlphaFoldDB" id="A0A150XP03"/>
<dbReference type="NCBIfam" id="TIGR00229">
    <property type="entry name" value="sensory_box"/>
    <property type="match status" value="1"/>
</dbReference>
<dbReference type="PANTHER" id="PTHR43304">
    <property type="entry name" value="PHYTOCHROME-LIKE PROTEIN CPH1"/>
    <property type="match status" value="1"/>
</dbReference>
<dbReference type="SUPFAM" id="SSF55785">
    <property type="entry name" value="PYP-like sensor domain (PAS domain)"/>
    <property type="match status" value="1"/>
</dbReference>
<dbReference type="PROSITE" id="PS50109">
    <property type="entry name" value="HIS_KIN"/>
    <property type="match status" value="1"/>
</dbReference>
<name>A0A150XP03_9BACT</name>
<dbReference type="Gene3D" id="3.30.450.20">
    <property type="entry name" value="PAS domain"/>
    <property type="match status" value="1"/>
</dbReference>
<dbReference type="STRING" id="1914963.AWW67_09740"/>
<proteinExistence type="predicted"/>
<dbReference type="InterPro" id="IPR052162">
    <property type="entry name" value="Sensor_kinase/Photoreceptor"/>
</dbReference>
<dbReference type="RefSeq" id="WP_062302564.1">
    <property type="nucleotide sequence ID" value="NZ_LRPB01000047.1"/>
</dbReference>
<dbReference type="Pfam" id="PF02518">
    <property type="entry name" value="HATPase_c"/>
    <property type="match status" value="1"/>
</dbReference>
<keyword evidence="5" id="KW-0418">Kinase</keyword>
<dbReference type="PANTHER" id="PTHR43304:SF1">
    <property type="entry name" value="PAC DOMAIN-CONTAINING PROTEIN"/>
    <property type="match status" value="1"/>
</dbReference>
<dbReference type="EC" id="2.7.13.3" evidence="2"/>
<dbReference type="Proteomes" id="UP000075663">
    <property type="component" value="Unassembled WGS sequence"/>
</dbReference>
<keyword evidence="4" id="KW-0808">Transferase</keyword>
<dbReference type="InterPro" id="IPR005467">
    <property type="entry name" value="His_kinase_dom"/>
</dbReference>
<dbReference type="GO" id="GO:0000155">
    <property type="term" value="F:phosphorelay sensor kinase activity"/>
    <property type="evidence" value="ECO:0007669"/>
    <property type="project" value="InterPro"/>
</dbReference>
<evidence type="ECO:0000313" key="8">
    <source>
        <dbReference type="EMBL" id="KYG80446.1"/>
    </source>
</evidence>
<dbReference type="Pfam" id="PF13426">
    <property type="entry name" value="PAS_9"/>
    <property type="match status" value="1"/>
</dbReference>
<reference evidence="8 9" key="1">
    <citation type="submission" date="2016-01" db="EMBL/GenBank/DDBJ databases">
        <title>Genome sequencing of Roseivirga seohaensis SW-152.</title>
        <authorList>
            <person name="Selvaratnam C."/>
            <person name="Thevarajoo S."/>
            <person name="Goh K.M."/>
            <person name="Ee R."/>
            <person name="Chan K.-G."/>
            <person name="Chong C.S."/>
        </authorList>
    </citation>
    <scope>NUCLEOTIDE SEQUENCE [LARGE SCALE GENOMIC DNA]</scope>
    <source>
        <strain evidence="8 9">SW-152</strain>
    </source>
</reference>
<protein>
    <recommendedName>
        <fullName evidence="2">histidine kinase</fullName>
        <ecNumber evidence="2">2.7.13.3</ecNumber>
    </recommendedName>
</protein>
<organism evidence="8 9">
    <name type="scientific">Roseivirga seohaensis</name>
    <dbReference type="NCBI Taxonomy" id="1914963"/>
    <lineage>
        <taxon>Bacteria</taxon>
        <taxon>Pseudomonadati</taxon>
        <taxon>Bacteroidota</taxon>
        <taxon>Cytophagia</taxon>
        <taxon>Cytophagales</taxon>
        <taxon>Roseivirgaceae</taxon>
        <taxon>Roseivirga</taxon>
    </lineage>
</organism>
<dbReference type="SMART" id="SM00091">
    <property type="entry name" value="PAS"/>
    <property type="match status" value="1"/>
</dbReference>
<keyword evidence="3" id="KW-0597">Phosphoprotein</keyword>
<dbReference type="InterPro" id="IPR000014">
    <property type="entry name" value="PAS"/>
</dbReference>
<evidence type="ECO:0000256" key="2">
    <source>
        <dbReference type="ARBA" id="ARBA00012438"/>
    </source>
</evidence>
<dbReference type="SUPFAM" id="SSF55874">
    <property type="entry name" value="ATPase domain of HSP90 chaperone/DNA topoisomerase II/histidine kinase"/>
    <property type="match status" value="1"/>
</dbReference>
<dbReference type="SMART" id="SM00387">
    <property type="entry name" value="HATPase_c"/>
    <property type="match status" value="1"/>
</dbReference>
<dbReference type="SUPFAM" id="SSF47384">
    <property type="entry name" value="Homodimeric domain of signal transducing histidine kinase"/>
    <property type="match status" value="1"/>
</dbReference>
<evidence type="ECO:0000256" key="3">
    <source>
        <dbReference type="ARBA" id="ARBA00022553"/>
    </source>
</evidence>
<dbReference type="PRINTS" id="PR00344">
    <property type="entry name" value="BCTRLSENSOR"/>
</dbReference>
<dbReference type="InterPro" id="IPR036097">
    <property type="entry name" value="HisK_dim/P_sf"/>
</dbReference>
<evidence type="ECO:0000256" key="1">
    <source>
        <dbReference type="ARBA" id="ARBA00000085"/>
    </source>
</evidence>